<sequence>MQSRGNDFCKGQAFVLISRGHPDSAEIYAARTFAGKTAGR</sequence>
<proteinExistence type="predicted"/>
<accession>A0A0W8FEP2</accession>
<reference evidence="1" key="1">
    <citation type="journal article" date="2015" name="Proc. Natl. Acad. Sci. U.S.A.">
        <title>Networks of energetic and metabolic interactions define dynamics in microbial communities.</title>
        <authorList>
            <person name="Embree M."/>
            <person name="Liu J.K."/>
            <person name="Al-Bassam M.M."/>
            <person name="Zengler K."/>
        </authorList>
    </citation>
    <scope>NUCLEOTIDE SEQUENCE</scope>
</reference>
<protein>
    <submittedName>
        <fullName evidence="1">Uncharacterized protein</fullName>
    </submittedName>
</protein>
<dbReference type="AlphaFoldDB" id="A0A0W8FEP2"/>
<gene>
    <name evidence="1" type="ORF">ASZ90_010901</name>
</gene>
<organism evidence="1">
    <name type="scientific">hydrocarbon metagenome</name>
    <dbReference type="NCBI Taxonomy" id="938273"/>
    <lineage>
        <taxon>unclassified sequences</taxon>
        <taxon>metagenomes</taxon>
        <taxon>ecological metagenomes</taxon>
    </lineage>
</organism>
<evidence type="ECO:0000313" key="1">
    <source>
        <dbReference type="EMBL" id="KUG19365.1"/>
    </source>
</evidence>
<dbReference type="EMBL" id="LNQE01001297">
    <property type="protein sequence ID" value="KUG19365.1"/>
    <property type="molecule type" value="Genomic_DNA"/>
</dbReference>
<comment type="caution">
    <text evidence="1">The sequence shown here is derived from an EMBL/GenBank/DDBJ whole genome shotgun (WGS) entry which is preliminary data.</text>
</comment>
<name>A0A0W8FEP2_9ZZZZ</name>